<dbReference type="InterPro" id="IPR051908">
    <property type="entry name" value="Ribosomal_N-acetyltransferase"/>
</dbReference>
<dbReference type="HOGENOM" id="CLU_013985_1_2_7"/>
<gene>
    <name evidence="2" type="ORF">ETSY2_42530</name>
</gene>
<dbReference type="Pfam" id="PF13302">
    <property type="entry name" value="Acetyltransf_3"/>
    <property type="match status" value="1"/>
</dbReference>
<keyword evidence="3" id="KW-1185">Reference proteome</keyword>
<sequence>MSSRALPPKLPEAVLTRRTQLPLKPEAITLTGQRVRLEPLVVERDAQPLFAASNGNPITIGEHTVGAYDADALVWRYMSGGPFATLDDFTASLHRQIDAPNALCWCVFDLASNRQIGVTNLMNNAPADLKIELGGIWYSPVMQRTGANTEATYLMLKHAFGLGYRRLEWKCHDQNERSRQSALRMGFTFEGIQESHMIVKDRNRDTAWFRMLDTEWPEVKAMLEAMLYVR</sequence>
<dbReference type="PANTHER" id="PTHR43441:SF2">
    <property type="entry name" value="FAMILY ACETYLTRANSFERASE, PUTATIVE (AFU_ORTHOLOGUE AFUA_7G00850)-RELATED"/>
    <property type="match status" value="1"/>
</dbReference>
<dbReference type="GO" id="GO:1990189">
    <property type="term" value="F:protein N-terminal-serine acetyltransferase activity"/>
    <property type="evidence" value="ECO:0007669"/>
    <property type="project" value="TreeGrafter"/>
</dbReference>
<reference evidence="2 3" key="1">
    <citation type="journal article" date="2014" name="Nature">
        <title>An environmental bacterial taxon with a large and distinct metabolic repertoire.</title>
        <authorList>
            <person name="Wilson M.C."/>
            <person name="Mori T."/>
            <person name="Ruckert C."/>
            <person name="Uria A.R."/>
            <person name="Helf M.J."/>
            <person name="Takada K."/>
            <person name="Gernert C."/>
            <person name="Steffens U.A."/>
            <person name="Heycke N."/>
            <person name="Schmitt S."/>
            <person name="Rinke C."/>
            <person name="Helfrich E.J."/>
            <person name="Brachmann A.O."/>
            <person name="Gurgui C."/>
            <person name="Wakimoto T."/>
            <person name="Kracht M."/>
            <person name="Crusemann M."/>
            <person name="Hentschel U."/>
            <person name="Abe I."/>
            <person name="Matsunaga S."/>
            <person name="Kalinowski J."/>
            <person name="Takeyama H."/>
            <person name="Piel J."/>
        </authorList>
    </citation>
    <scope>NUCLEOTIDE SEQUENCE [LARGE SCALE GENOMIC DNA]</scope>
    <source>
        <strain evidence="3">TSY2</strain>
    </source>
</reference>
<accession>W4LLM6</accession>
<dbReference type="AlphaFoldDB" id="W4LLM6"/>
<dbReference type="InterPro" id="IPR000182">
    <property type="entry name" value="GNAT_dom"/>
</dbReference>
<organism evidence="2 3">
    <name type="scientific">Candidatus Entotheonella gemina</name>
    <dbReference type="NCBI Taxonomy" id="1429439"/>
    <lineage>
        <taxon>Bacteria</taxon>
        <taxon>Pseudomonadati</taxon>
        <taxon>Nitrospinota/Tectimicrobiota group</taxon>
        <taxon>Candidatus Tectimicrobiota</taxon>
        <taxon>Candidatus Entotheonellia</taxon>
        <taxon>Candidatus Entotheonellales</taxon>
        <taxon>Candidatus Entotheonellaceae</taxon>
        <taxon>Candidatus Entotheonella</taxon>
    </lineage>
</organism>
<dbReference type="Gene3D" id="3.40.630.30">
    <property type="match status" value="1"/>
</dbReference>
<comment type="caution">
    <text evidence="2">The sequence shown here is derived from an EMBL/GenBank/DDBJ whole genome shotgun (WGS) entry which is preliminary data.</text>
</comment>
<dbReference type="PROSITE" id="PS51186">
    <property type="entry name" value="GNAT"/>
    <property type="match status" value="1"/>
</dbReference>
<feature type="domain" description="N-acetyltransferase" evidence="1">
    <location>
        <begin position="58"/>
        <end position="205"/>
    </location>
</feature>
<evidence type="ECO:0000259" key="1">
    <source>
        <dbReference type="PROSITE" id="PS51186"/>
    </source>
</evidence>
<protein>
    <recommendedName>
        <fullName evidence="1">N-acetyltransferase domain-containing protein</fullName>
    </recommendedName>
</protein>
<dbReference type="EMBL" id="AZHX01001929">
    <property type="protein sequence ID" value="ETW98630.1"/>
    <property type="molecule type" value="Genomic_DNA"/>
</dbReference>
<evidence type="ECO:0000313" key="3">
    <source>
        <dbReference type="Proteomes" id="UP000019140"/>
    </source>
</evidence>
<name>W4LLM6_9BACT</name>
<dbReference type="SUPFAM" id="SSF55729">
    <property type="entry name" value="Acyl-CoA N-acyltransferases (Nat)"/>
    <property type="match status" value="1"/>
</dbReference>
<evidence type="ECO:0000313" key="2">
    <source>
        <dbReference type="EMBL" id="ETW98630.1"/>
    </source>
</evidence>
<dbReference type="Proteomes" id="UP000019140">
    <property type="component" value="Unassembled WGS sequence"/>
</dbReference>
<dbReference type="GO" id="GO:0008999">
    <property type="term" value="F:protein-N-terminal-alanine acetyltransferase activity"/>
    <property type="evidence" value="ECO:0007669"/>
    <property type="project" value="TreeGrafter"/>
</dbReference>
<dbReference type="PANTHER" id="PTHR43441">
    <property type="entry name" value="RIBOSOMAL-PROTEIN-SERINE ACETYLTRANSFERASE"/>
    <property type="match status" value="1"/>
</dbReference>
<proteinExistence type="predicted"/>
<dbReference type="InterPro" id="IPR016181">
    <property type="entry name" value="Acyl_CoA_acyltransferase"/>
</dbReference>